<accession>A0A3M0GXC8</accession>
<dbReference type="Proteomes" id="UP001518680">
    <property type="component" value="Unassembled WGS sequence"/>
</dbReference>
<keyword evidence="6" id="KW-1185">Reference proteome</keyword>
<evidence type="ECO:0000259" key="2">
    <source>
        <dbReference type="Pfam" id="PF03724"/>
    </source>
</evidence>
<evidence type="ECO:0000313" key="5">
    <source>
        <dbReference type="Proteomes" id="UP000270649"/>
    </source>
</evidence>
<sequence length="177" mass="18414">MSLKKIATATMSVSAAALMGMGVAHAVESSIDSEPATRPAPVEAGIEVPDAPAKSDLVEPLPAGADKLVPNIEGQTITAELHSVKENGKFTVEFGKDQSLVLEDSCNVYTTSYHVDKEGTIRVGDFVSTLAACDEHTQAASDSLRDVLKAAPAFYALPDGQAALGAEDNAVVFNVVK</sequence>
<evidence type="ECO:0000313" key="6">
    <source>
        <dbReference type="Proteomes" id="UP001518680"/>
    </source>
</evidence>
<feature type="chain" id="PRO_5018303583" evidence="1">
    <location>
        <begin position="27"/>
        <end position="177"/>
    </location>
</feature>
<dbReference type="EMBL" id="REGC01000009">
    <property type="protein sequence ID" value="RMB59313.1"/>
    <property type="molecule type" value="Genomic_DNA"/>
</dbReference>
<dbReference type="AlphaFoldDB" id="A0A3M0GXC8"/>
<dbReference type="InterPro" id="IPR038670">
    <property type="entry name" value="HslJ-like_sf"/>
</dbReference>
<feature type="domain" description="DUF306" evidence="2">
    <location>
        <begin position="82"/>
        <end position="154"/>
    </location>
</feature>
<gene>
    <name evidence="4" type="ORF">D9543_07880</name>
    <name evidence="3" type="ORF">GWO63_007325</name>
</gene>
<keyword evidence="1" id="KW-0732">Signal</keyword>
<organism evidence="4 5">
    <name type="scientific">Corynebacterium macginleyi</name>
    <dbReference type="NCBI Taxonomy" id="38290"/>
    <lineage>
        <taxon>Bacteria</taxon>
        <taxon>Bacillati</taxon>
        <taxon>Actinomycetota</taxon>
        <taxon>Actinomycetes</taxon>
        <taxon>Mycobacteriales</taxon>
        <taxon>Corynebacteriaceae</taxon>
        <taxon>Corynebacterium</taxon>
    </lineage>
</organism>
<dbReference type="InterPro" id="IPR005184">
    <property type="entry name" value="DUF306_Meta_HslJ"/>
</dbReference>
<comment type="caution">
    <text evidence="4">The sequence shown here is derived from an EMBL/GenBank/DDBJ whole genome shotgun (WGS) entry which is preliminary data.</text>
</comment>
<dbReference type="EMBL" id="JAACBX020000002">
    <property type="protein sequence ID" value="MBM0244078.1"/>
    <property type="molecule type" value="Genomic_DNA"/>
</dbReference>
<evidence type="ECO:0000256" key="1">
    <source>
        <dbReference type="SAM" id="SignalP"/>
    </source>
</evidence>
<dbReference type="Gene3D" id="2.40.128.270">
    <property type="match status" value="1"/>
</dbReference>
<reference evidence="4 5" key="1">
    <citation type="submission" date="2018-10" db="EMBL/GenBank/DDBJ databases">
        <title>Corynebacterium macginleyi genome sequencing and assembly of the type strain and two clinical samples.</title>
        <authorList>
            <person name="Bernier A.-M."/>
            <person name="Bernard K."/>
        </authorList>
    </citation>
    <scope>NUCLEOTIDE SEQUENCE [LARGE SCALE GENOMIC DNA]</scope>
    <source>
        <strain evidence="4 5">NML 120205</strain>
    </source>
</reference>
<proteinExistence type="predicted"/>
<reference evidence="3 6" key="2">
    <citation type="submission" date="2021-01" db="EMBL/GenBank/DDBJ databases">
        <title>Complete genome sequences of Corynebacterium macginleyi strains isolated from infectious keratitis.</title>
        <authorList>
            <person name="Sagerfors S."/>
            <person name="Poehlein A."/>
            <person name="Soderquist B."/>
            <person name="Bruggemann H."/>
        </authorList>
    </citation>
    <scope>NUCLEOTIDE SEQUENCE [LARGE SCALE GENOMIC DNA]</scope>
    <source>
        <strain evidence="3 6">12T220</strain>
    </source>
</reference>
<evidence type="ECO:0000313" key="4">
    <source>
        <dbReference type="EMBL" id="RMB59313.1"/>
    </source>
</evidence>
<protein>
    <submittedName>
        <fullName evidence="4">META domain-containing protein</fullName>
    </submittedName>
</protein>
<dbReference type="Pfam" id="PF03724">
    <property type="entry name" value="META"/>
    <property type="match status" value="1"/>
</dbReference>
<evidence type="ECO:0000313" key="3">
    <source>
        <dbReference type="EMBL" id="MBM0244078.1"/>
    </source>
</evidence>
<feature type="signal peptide" evidence="1">
    <location>
        <begin position="1"/>
        <end position="26"/>
    </location>
</feature>
<dbReference type="OrthoDB" id="4422616at2"/>
<dbReference type="RefSeq" id="WP_121912335.1">
    <property type="nucleotide sequence ID" value="NZ_CP068291.1"/>
</dbReference>
<name>A0A3M0GXC8_9CORY</name>
<dbReference type="GeneID" id="92746333"/>
<dbReference type="Proteomes" id="UP000270649">
    <property type="component" value="Unassembled WGS sequence"/>
</dbReference>